<reference evidence="2" key="2">
    <citation type="journal article" date="2015" name="J. Proteomics">
        <title>Sexual differences in the sialomes of the zebra tick, Rhipicephalus pulchellus.</title>
        <authorList>
            <person name="Tan A.W."/>
            <person name="Francischetti I.M."/>
            <person name="Slovak M."/>
            <person name="Kini R.M."/>
            <person name="Ribeiro J.M."/>
        </authorList>
    </citation>
    <scope>NUCLEOTIDE SEQUENCE</scope>
    <source>
        <tissue evidence="2">Salivary gland</tissue>
    </source>
</reference>
<feature type="signal peptide" evidence="1">
    <location>
        <begin position="1"/>
        <end position="26"/>
    </location>
</feature>
<proteinExistence type="evidence at transcript level"/>
<keyword evidence="1" id="KW-0732">Signal</keyword>
<organism evidence="2">
    <name type="scientific">Rhipicephalus pulchellus</name>
    <name type="common">Yellow backed tick</name>
    <name type="synonym">Dermacentor pulchellus</name>
    <dbReference type="NCBI Taxonomy" id="72859"/>
    <lineage>
        <taxon>Eukaryota</taxon>
        <taxon>Metazoa</taxon>
        <taxon>Ecdysozoa</taxon>
        <taxon>Arthropoda</taxon>
        <taxon>Chelicerata</taxon>
        <taxon>Arachnida</taxon>
        <taxon>Acari</taxon>
        <taxon>Parasitiformes</taxon>
        <taxon>Ixodida</taxon>
        <taxon>Ixodoidea</taxon>
        <taxon>Ixodidae</taxon>
        <taxon>Rhipicephalinae</taxon>
        <taxon>Rhipicephalus</taxon>
        <taxon>Rhipicephalus</taxon>
    </lineage>
</organism>
<evidence type="ECO:0000313" key="2">
    <source>
        <dbReference type="EMBL" id="JAA54084.1"/>
    </source>
</evidence>
<dbReference type="EMBL" id="GACK01010950">
    <property type="protein sequence ID" value="JAA54084.1"/>
    <property type="molecule type" value="mRNA"/>
</dbReference>
<accession>L7LTD7</accession>
<sequence>MVERTGTMKLVMTLGLISLLIVTTEAVEAKIQKTTGQVFSARQVEKANLTKQAERYFQRPIHRNVFNWSFTGDFAGLTQRPVTAKVENLVYDGNCSGVEKLTTKKCHEVNFWHIKRGIVTPFRLFVNVTLPNDKHGQVLTFDINNATNAYLNPKDLTKTIKHISKTLRRIEEKCTFSVPVLFEGYILYTRKPGRGDLSDHDALGIGNIEEKDIGFIKISENRLSYNITGTYFVACLPVG</sequence>
<protein>
    <submittedName>
        <fullName evidence="2">Putative da-p36 protein</fullName>
    </submittedName>
</protein>
<dbReference type="AlphaFoldDB" id="L7LTD7"/>
<feature type="chain" id="PRO_5003980233" evidence="1">
    <location>
        <begin position="27"/>
        <end position="239"/>
    </location>
</feature>
<name>L7LTD7_RHIPC</name>
<evidence type="ECO:0000256" key="1">
    <source>
        <dbReference type="SAM" id="SignalP"/>
    </source>
</evidence>
<reference evidence="2" key="1">
    <citation type="submission" date="2012-11" db="EMBL/GenBank/DDBJ databases">
        <authorList>
            <person name="Lucero-Rivera Y.E."/>
            <person name="Tovar-Ramirez D."/>
        </authorList>
    </citation>
    <scope>NUCLEOTIDE SEQUENCE</scope>
    <source>
        <tissue evidence="2">Salivary gland</tissue>
    </source>
</reference>